<proteinExistence type="predicted"/>
<accession>A0A5J6V3C7</accession>
<feature type="domain" description="SprT-like" evidence="1">
    <location>
        <begin position="1"/>
        <end position="140"/>
    </location>
</feature>
<dbReference type="SMART" id="SM00731">
    <property type="entry name" value="SprT"/>
    <property type="match status" value="1"/>
</dbReference>
<evidence type="ECO:0000259" key="1">
    <source>
        <dbReference type="SMART" id="SM00731"/>
    </source>
</evidence>
<dbReference type="KEGG" id="serw:FY030_00790"/>
<dbReference type="AlphaFoldDB" id="A0A5J6V3C7"/>
<sequence>MEMHRAAALAQSLLAEHALTGWTFAFDRARVRAGACHYDDRLITLSPHLTRAHDQAQVRETLLHEIAHALVGPGHGHDEVWRARALAIGSTGRRCYAAGEDPAVPGRWQGRCVAGHVVHRHRRPTRVLVCTRCRGRSTLDRVLRWTHDGVPVTDQELGPQMARVLAQLRAQDGATGQVTGRG</sequence>
<evidence type="ECO:0000313" key="3">
    <source>
        <dbReference type="Proteomes" id="UP000326546"/>
    </source>
</evidence>
<dbReference type="Proteomes" id="UP000326546">
    <property type="component" value="Chromosome"/>
</dbReference>
<dbReference type="EMBL" id="CP044427">
    <property type="protein sequence ID" value="QFG67453.1"/>
    <property type="molecule type" value="Genomic_DNA"/>
</dbReference>
<organism evidence="2 3">
    <name type="scientific">Ornithinimicrobium pratense</name>
    <dbReference type="NCBI Taxonomy" id="2593973"/>
    <lineage>
        <taxon>Bacteria</taxon>
        <taxon>Bacillati</taxon>
        <taxon>Actinomycetota</taxon>
        <taxon>Actinomycetes</taxon>
        <taxon>Micrococcales</taxon>
        <taxon>Ornithinimicrobiaceae</taxon>
        <taxon>Ornithinimicrobium</taxon>
    </lineage>
</organism>
<dbReference type="InterPro" id="IPR006640">
    <property type="entry name" value="SprT-like_domain"/>
</dbReference>
<dbReference type="RefSeq" id="WP_158059851.1">
    <property type="nucleotide sequence ID" value="NZ_CP044427.1"/>
</dbReference>
<dbReference type="Pfam" id="PF10263">
    <property type="entry name" value="SprT-like"/>
    <property type="match status" value="1"/>
</dbReference>
<gene>
    <name evidence="2" type="ORF">FY030_00790</name>
</gene>
<reference evidence="2 3" key="1">
    <citation type="submission" date="2019-09" db="EMBL/GenBank/DDBJ databases">
        <title>Serinicoccus pratensis sp. nov., isolated from meadow soil.</title>
        <authorList>
            <person name="Zhang W."/>
        </authorList>
    </citation>
    <scope>NUCLEOTIDE SEQUENCE [LARGE SCALE GENOMIC DNA]</scope>
    <source>
        <strain evidence="2 3">W204</strain>
    </source>
</reference>
<evidence type="ECO:0000313" key="2">
    <source>
        <dbReference type="EMBL" id="QFG67453.1"/>
    </source>
</evidence>
<name>A0A5J6V3C7_9MICO</name>
<dbReference type="GO" id="GO:0006950">
    <property type="term" value="P:response to stress"/>
    <property type="evidence" value="ECO:0007669"/>
    <property type="project" value="UniProtKB-ARBA"/>
</dbReference>
<dbReference type="OrthoDB" id="9793623at2"/>
<protein>
    <submittedName>
        <fullName evidence="2">SprT domain-containing protein</fullName>
    </submittedName>
</protein>
<keyword evidence="3" id="KW-1185">Reference proteome</keyword>